<sequence>MEIRLFPNTNTPILELVGTISSLQEALDIVSSSYENDSSKILLRGKQLPPEFFDLQTRFAGEFIQKLVNYRFRIAGVFGEHEILNERFREYVAEARTGRQFRSFSTESEAIFWLENQ</sequence>
<name>A0ABV2QCC5_9BURK</name>
<reference evidence="2 3" key="1">
    <citation type="submission" date="2024-06" db="EMBL/GenBank/DDBJ databases">
        <title>Sorghum-associated microbial communities from plants grown in Nebraska, USA.</title>
        <authorList>
            <person name="Schachtman D."/>
        </authorList>
    </citation>
    <scope>NUCLEOTIDE SEQUENCE [LARGE SCALE GENOMIC DNA]</scope>
    <source>
        <strain evidence="2 3">2709</strain>
    </source>
</reference>
<evidence type="ECO:0000313" key="2">
    <source>
        <dbReference type="EMBL" id="MET4578679.1"/>
    </source>
</evidence>
<dbReference type="InterPro" id="IPR025438">
    <property type="entry name" value="DUF4180"/>
</dbReference>
<proteinExistence type="predicted"/>
<keyword evidence="3" id="KW-1185">Reference proteome</keyword>
<evidence type="ECO:0000313" key="3">
    <source>
        <dbReference type="Proteomes" id="UP001549320"/>
    </source>
</evidence>
<comment type="caution">
    <text evidence="2">The sequence shown here is derived from an EMBL/GenBank/DDBJ whole genome shotgun (WGS) entry which is preliminary data.</text>
</comment>
<dbReference type="Proteomes" id="UP001549320">
    <property type="component" value="Unassembled WGS sequence"/>
</dbReference>
<dbReference type="Pfam" id="PF13788">
    <property type="entry name" value="DUF4180"/>
    <property type="match status" value="1"/>
</dbReference>
<dbReference type="RefSeq" id="WP_354446110.1">
    <property type="nucleotide sequence ID" value="NZ_JBEPSH010000007.1"/>
</dbReference>
<evidence type="ECO:0000259" key="1">
    <source>
        <dbReference type="Pfam" id="PF13788"/>
    </source>
</evidence>
<protein>
    <recommendedName>
        <fullName evidence="1">DUF4180 domain-containing protein</fullName>
    </recommendedName>
</protein>
<accession>A0ABV2QCC5</accession>
<feature type="domain" description="DUF4180" evidence="1">
    <location>
        <begin position="19"/>
        <end position="114"/>
    </location>
</feature>
<organism evidence="2 3">
    <name type="scientific">Ottowia thiooxydans</name>
    <dbReference type="NCBI Taxonomy" id="219182"/>
    <lineage>
        <taxon>Bacteria</taxon>
        <taxon>Pseudomonadati</taxon>
        <taxon>Pseudomonadota</taxon>
        <taxon>Betaproteobacteria</taxon>
        <taxon>Burkholderiales</taxon>
        <taxon>Comamonadaceae</taxon>
        <taxon>Ottowia</taxon>
    </lineage>
</organism>
<dbReference type="EMBL" id="JBEPSH010000007">
    <property type="protein sequence ID" value="MET4578679.1"/>
    <property type="molecule type" value="Genomic_DNA"/>
</dbReference>
<gene>
    <name evidence="2" type="ORF">ABIE13_003795</name>
</gene>